<feature type="region of interest" description="Disordered" evidence="6">
    <location>
        <begin position="28"/>
        <end position="64"/>
    </location>
</feature>
<feature type="compositionally biased region" description="Low complexity" evidence="6">
    <location>
        <begin position="229"/>
        <end position="243"/>
    </location>
</feature>
<dbReference type="GO" id="GO:0008270">
    <property type="term" value="F:zinc ion binding"/>
    <property type="evidence" value="ECO:0007669"/>
    <property type="project" value="UniProtKB-KW"/>
</dbReference>
<protein>
    <recommendedName>
        <fullName evidence="7">C2H2-type domain-containing protein</fullName>
    </recommendedName>
</protein>
<evidence type="ECO:0000313" key="9">
    <source>
        <dbReference type="Proteomes" id="UP000274922"/>
    </source>
</evidence>
<feature type="compositionally biased region" description="Low complexity" evidence="6">
    <location>
        <begin position="606"/>
        <end position="624"/>
    </location>
</feature>
<evidence type="ECO:0000256" key="2">
    <source>
        <dbReference type="ARBA" id="ARBA00022771"/>
    </source>
</evidence>
<proteinExistence type="inferred from homology"/>
<dbReference type="SUPFAM" id="SSF57667">
    <property type="entry name" value="beta-beta-alpha zinc fingers"/>
    <property type="match status" value="2"/>
</dbReference>
<dbReference type="InterPro" id="IPR036236">
    <property type="entry name" value="Znf_C2H2_sf"/>
</dbReference>
<dbReference type="PROSITE" id="PS00028">
    <property type="entry name" value="ZINC_FINGER_C2H2_1"/>
    <property type="match status" value="1"/>
</dbReference>
<dbReference type="InterPro" id="IPR013087">
    <property type="entry name" value="Znf_C2H2_type"/>
</dbReference>
<dbReference type="Pfam" id="PF12756">
    <property type="entry name" value="zf-C2H2_2"/>
    <property type="match status" value="1"/>
</dbReference>
<dbReference type="OrthoDB" id="7848332at2759"/>
<feature type="region of interest" description="Disordered" evidence="6">
    <location>
        <begin position="521"/>
        <end position="632"/>
    </location>
</feature>
<dbReference type="Proteomes" id="UP000274922">
    <property type="component" value="Unassembled WGS sequence"/>
</dbReference>
<keyword evidence="1" id="KW-0479">Metal-binding</keyword>
<dbReference type="PANTHER" id="PTHR13267:SF3">
    <property type="entry name" value="ZINC FINGER PROTEIN 277"/>
    <property type="match status" value="1"/>
</dbReference>
<feature type="domain" description="C2H2-type" evidence="7">
    <location>
        <begin position="146"/>
        <end position="175"/>
    </location>
</feature>
<dbReference type="InterPro" id="IPR040048">
    <property type="entry name" value="ZNF277"/>
</dbReference>
<feature type="compositionally biased region" description="Low complexity" evidence="6">
    <location>
        <begin position="523"/>
        <end position="544"/>
    </location>
</feature>
<keyword evidence="2 5" id="KW-0863">Zinc-finger</keyword>
<feature type="region of interest" description="Disordered" evidence="6">
    <location>
        <begin position="448"/>
        <end position="468"/>
    </location>
</feature>
<feature type="compositionally biased region" description="Low complexity" evidence="6">
    <location>
        <begin position="404"/>
        <end position="423"/>
    </location>
</feature>
<evidence type="ECO:0000256" key="6">
    <source>
        <dbReference type="SAM" id="MobiDB-lite"/>
    </source>
</evidence>
<evidence type="ECO:0000313" key="8">
    <source>
        <dbReference type="EMBL" id="RKP01806.1"/>
    </source>
</evidence>
<keyword evidence="3" id="KW-0862">Zinc</keyword>
<feature type="compositionally biased region" description="Low complexity" evidence="6">
    <location>
        <begin position="562"/>
        <end position="582"/>
    </location>
</feature>
<dbReference type="STRING" id="1555241.A0A4P9X936"/>
<evidence type="ECO:0000259" key="7">
    <source>
        <dbReference type="PROSITE" id="PS50157"/>
    </source>
</evidence>
<evidence type="ECO:0000256" key="1">
    <source>
        <dbReference type="ARBA" id="ARBA00022723"/>
    </source>
</evidence>
<evidence type="ECO:0000256" key="5">
    <source>
        <dbReference type="PROSITE-ProRule" id="PRU00042"/>
    </source>
</evidence>
<feature type="compositionally biased region" description="Acidic residues" evidence="6">
    <location>
        <begin position="253"/>
        <end position="264"/>
    </location>
</feature>
<accession>A0A4P9X936</accession>
<dbReference type="PROSITE" id="PS50157">
    <property type="entry name" value="ZINC_FINGER_C2H2_2"/>
    <property type="match status" value="1"/>
</dbReference>
<gene>
    <name evidence="8" type="ORF">CXG81DRAFT_18437</name>
</gene>
<reference evidence="9" key="1">
    <citation type="journal article" date="2018" name="Nat. Microbiol.">
        <title>Leveraging single-cell genomics to expand the fungal tree of life.</title>
        <authorList>
            <person name="Ahrendt S.R."/>
            <person name="Quandt C.A."/>
            <person name="Ciobanu D."/>
            <person name="Clum A."/>
            <person name="Salamov A."/>
            <person name="Andreopoulos B."/>
            <person name="Cheng J.F."/>
            <person name="Woyke T."/>
            <person name="Pelin A."/>
            <person name="Henrissat B."/>
            <person name="Reynolds N.K."/>
            <person name="Benny G.L."/>
            <person name="Smith M.E."/>
            <person name="James T.Y."/>
            <person name="Grigoriev I.V."/>
        </authorList>
    </citation>
    <scope>NUCLEOTIDE SEQUENCE [LARGE SCALE GENOMIC DNA]</scope>
    <source>
        <strain evidence="9">ATCC 52028</strain>
    </source>
</reference>
<feature type="region of interest" description="Disordered" evidence="6">
    <location>
        <begin position="402"/>
        <end position="431"/>
    </location>
</feature>
<name>A0A4P9X936_9FUNG</name>
<dbReference type="SMART" id="SM00355">
    <property type="entry name" value="ZnF_C2H2"/>
    <property type="match status" value="2"/>
</dbReference>
<evidence type="ECO:0000256" key="4">
    <source>
        <dbReference type="ARBA" id="ARBA00034119"/>
    </source>
</evidence>
<comment type="similarity">
    <text evidence="4">Belongs to the ZNF277 family.</text>
</comment>
<keyword evidence="9" id="KW-1185">Reference proteome</keyword>
<organism evidence="8 9">
    <name type="scientific">Caulochytrium protostelioides</name>
    <dbReference type="NCBI Taxonomy" id="1555241"/>
    <lineage>
        <taxon>Eukaryota</taxon>
        <taxon>Fungi</taxon>
        <taxon>Fungi incertae sedis</taxon>
        <taxon>Chytridiomycota</taxon>
        <taxon>Chytridiomycota incertae sedis</taxon>
        <taxon>Chytridiomycetes</taxon>
        <taxon>Caulochytriales</taxon>
        <taxon>Caulochytriaceae</taxon>
        <taxon>Caulochytrium</taxon>
    </lineage>
</organism>
<dbReference type="InterPro" id="IPR041661">
    <property type="entry name" value="ZN622/Rei1/Reh1_Znf-C2H2"/>
</dbReference>
<dbReference type="PANTHER" id="PTHR13267">
    <property type="entry name" value="ZINC FINGER PROTEIN 277"/>
    <property type="match status" value="1"/>
</dbReference>
<feature type="compositionally biased region" description="Acidic residues" evidence="6">
    <location>
        <begin position="271"/>
        <end position="285"/>
    </location>
</feature>
<evidence type="ECO:0000256" key="3">
    <source>
        <dbReference type="ARBA" id="ARBA00022833"/>
    </source>
</evidence>
<dbReference type="EMBL" id="ML014160">
    <property type="protein sequence ID" value="RKP01806.1"/>
    <property type="molecule type" value="Genomic_DNA"/>
</dbReference>
<sequence>MASARRPMAGSLLPMTVGAAAGIDPVMTAPSAATPPPTDGATVRDASPTSRSTVDHGVPPPPTSAVMPPAGSLALLSALLEKQQADETRLNAAGAQPCLFCRTALPTVTALFDHMFVVHAFHIGRLANLIHVDVLLAHLRATLAAQRCLYCERTFRDAPTLRLHMRKKKHFRFHPKHDLYDRFYMVNYLPEQIARTLKLPVGVAVDLAPLLHDPALRVQHDPQTGLVRPAAREASGAASSSADEPGDEHGEDHDDADDADDAEGDGATRADDDDDPAAWASEDDPEKQWSGWDEPATGAGCPCVLGDAVLPSAEAALAHAAAAHGLDLVGLRRVRGWDTFDCIKVVNHVRAHTLRGTCFVCGAAVDGAAIAPPASSSSASATVAVADADVTPAMEYHHSWPMRESSAATGEAAPSSSSSLSAPPGAPPTEPAVLGRAALVAHLQQHDIPNEWPTPAPSSAPPATSAAAATASASAPLAASAPPPTSLGGLPVWSDWVWLFPTLDGDPLLMCGSLMEDAPPAPDAAVANETPSATAAAASPAPSADEGWQTIAPKPRGRHGKPAPAADAAAAAASRVPAARGASDPPATPLATRWAAVSHDDDGASPRPGGAAPVTRAAPAAPRGMNGDACPAVAEGASTDARRALEARALALRRSSPPA</sequence>
<dbReference type="AlphaFoldDB" id="A0A4P9X936"/>
<feature type="region of interest" description="Disordered" evidence="6">
    <location>
        <begin position="229"/>
        <end position="295"/>
    </location>
</feature>